<dbReference type="InterPro" id="IPR001940">
    <property type="entry name" value="Peptidase_S1C"/>
</dbReference>
<protein>
    <submittedName>
        <fullName evidence="7">2-alkenal reductase</fullName>
        <ecNumber evidence="7">1.3.1.74</ecNumber>
    </submittedName>
</protein>
<organism evidence="7 8">
    <name type="scientific">Methylotuvimicrobium alcaliphilum (strain DSM 19304 / NCIMB 14124 / VKM B-2133 / 20Z)</name>
    <name type="common">Methylomicrobium alcaliphilum</name>
    <dbReference type="NCBI Taxonomy" id="1091494"/>
    <lineage>
        <taxon>Bacteria</taxon>
        <taxon>Pseudomonadati</taxon>
        <taxon>Pseudomonadota</taxon>
        <taxon>Gammaproteobacteria</taxon>
        <taxon>Methylococcales</taxon>
        <taxon>Methylococcaceae</taxon>
        <taxon>Methylotuvimicrobium</taxon>
    </lineage>
</organism>
<dbReference type="EMBL" id="FO082060">
    <property type="protein sequence ID" value="CCE23544.1"/>
    <property type="molecule type" value="Genomic_DNA"/>
</dbReference>
<dbReference type="PANTHER" id="PTHR43343">
    <property type="entry name" value="PEPTIDASE S12"/>
    <property type="match status" value="1"/>
</dbReference>
<dbReference type="InterPro" id="IPR043504">
    <property type="entry name" value="Peptidase_S1_PA_chymotrypsin"/>
</dbReference>
<dbReference type="InterPro" id="IPR051201">
    <property type="entry name" value="Chloro_Bact_Ser_Proteases"/>
</dbReference>
<dbReference type="GO" id="GO:0004252">
    <property type="term" value="F:serine-type endopeptidase activity"/>
    <property type="evidence" value="ECO:0007669"/>
    <property type="project" value="InterPro"/>
</dbReference>
<evidence type="ECO:0000259" key="6">
    <source>
        <dbReference type="SMART" id="SM00228"/>
    </source>
</evidence>
<evidence type="ECO:0000256" key="1">
    <source>
        <dbReference type="ARBA" id="ARBA00010541"/>
    </source>
</evidence>
<keyword evidence="2" id="KW-0645">Protease</keyword>
<dbReference type="SMART" id="SM00228">
    <property type="entry name" value="PDZ"/>
    <property type="match status" value="1"/>
</dbReference>
<dbReference type="InterPro" id="IPR036034">
    <property type="entry name" value="PDZ_sf"/>
</dbReference>
<dbReference type="SUPFAM" id="SSF50494">
    <property type="entry name" value="Trypsin-like serine proteases"/>
    <property type="match status" value="1"/>
</dbReference>
<dbReference type="Pfam" id="PF13365">
    <property type="entry name" value="Trypsin_2"/>
    <property type="match status" value="1"/>
</dbReference>
<keyword evidence="3" id="KW-0378">Hydrolase</keyword>
<evidence type="ECO:0000256" key="5">
    <source>
        <dbReference type="SAM" id="Phobius"/>
    </source>
</evidence>
<dbReference type="Proteomes" id="UP000008315">
    <property type="component" value="Chromosome"/>
</dbReference>
<dbReference type="SUPFAM" id="SSF50156">
    <property type="entry name" value="PDZ domain-like"/>
    <property type="match status" value="1"/>
</dbReference>
<keyword evidence="5" id="KW-0812">Transmembrane</keyword>
<reference evidence="8" key="1">
    <citation type="journal article" date="2012" name="J. Bacteriol.">
        <title>Genome sequence of the haloalkaliphilic methanotrophic bacterium Methylomicrobium alcaliphilum 20Z.</title>
        <authorList>
            <person name="Vuilleumier S."/>
            <person name="Khmelenina V.N."/>
            <person name="Bringel F."/>
            <person name="Reshetnikov A.S."/>
            <person name="Lajus A."/>
            <person name="Mangenot S."/>
            <person name="Rouy Z."/>
            <person name="Op den Camp H.J."/>
            <person name="Jetten M.S."/>
            <person name="Dispirito A.A."/>
            <person name="Dunfield P."/>
            <person name="Klotz M.G."/>
            <person name="Semrau J.D."/>
            <person name="Stein L.Y."/>
            <person name="Barbe V."/>
            <person name="Medigue C."/>
            <person name="Trotsenko Y.A."/>
            <person name="Kalyuzhnaya M.G."/>
        </authorList>
    </citation>
    <scope>NUCLEOTIDE SEQUENCE [LARGE SCALE GENOMIC DNA]</scope>
    <source>
        <strain evidence="8">DSM 19304 / NCIMB 14124 / VKM B-2133 / 20Z</strain>
    </source>
</reference>
<feature type="transmembrane region" description="Helical" evidence="5">
    <location>
        <begin position="12"/>
        <end position="36"/>
    </location>
</feature>
<dbReference type="KEGG" id="mah:MEALZ_1858"/>
<keyword evidence="4" id="KW-0720">Serine protease</keyword>
<keyword evidence="8" id="KW-1185">Reference proteome</keyword>
<dbReference type="AlphaFoldDB" id="G4T2A4"/>
<dbReference type="GO" id="GO:0006508">
    <property type="term" value="P:proteolysis"/>
    <property type="evidence" value="ECO:0007669"/>
    <property type="project" value="UniProtKB-KW"/>
</dbReference>
<dbReference type="GO" id="GO:0032440">
    <property type="term" value="F:2-alkenal reductase [NAD(P)H] activity"/>
    <property type="evidence" value="ECO:0007669"/>
    <property type="project" value="UniProtKB-EC"/>
</dbReference>
<dbReference type="FunFam" id="2.40.10.10:FF:000001">
    <property type="entry name" value="Periplasmic serine protease DegS"/>
    <property type="match status" value="1"/>
</dbReference>
<evidence type="ECO:0000313" key="7">
    <source>
        <dbReference type="EMBL" id="CCE23544.1"/>
    </source>
</evidence>
<gene>
    <name evidence="7" type="ordered locus">MEALZ_1858</name>
</gene>
<dbReference type="PATRIC" id="fig|271065.3.peg.1904"/>
<dbReference type="PRINTS" id="PR00834">
    <property type="entry name" value="PROTEASES2C"/>
</dbReference>
<dbReference type="Gene3D" id="2.30.42.10">
    <property type="match status" value="1"/>
</dbReference>
<dbReference type="STRING" id="1091494.MEALZ_1858"/>
<dbReference type="HOGENOM" id="CLU_020120_2_0_6"/>
<comment type="similarity">
    <text evidence="1">Belongs to the peptidase S1C family.</text>
</comment>
<proteinExistence type="inferred from homology"/>
<evidence type="ECO:0000256" key="4">
    <source>
        <dbReference type="ARBA" id="ARBA00022825"/>
    </source>
</evidence>
<dbReference type="Gene3D" id="2.40.10.10">
    <property type="entry name" value="Trypsin-like serine proteases"/>
    <property type="match status" value="2"/>
</dbReference>
<dbReference type="InterPro" id="IPR001478">
    <property type="entry name" value="PDZ"/>
</dbReference>
<keyword evidence="5" id="KW-1133">Transmembrane helix</keyword>
<sequence>MPRQYTMPSTLFIQLLRLIRLAVFGAIILFAAVYILQHYPTLFSPKSAEPRAVTPRGTLTETELTTISIFEQASPSVVNISTIGRRVNPWTRDVTRVPRGSGSGFFWDERGFIVTNHHVLAGASEAWVRLQDQRNLRASLVGTSPEHDLAVLRILVPFDKTMPIPIGSSKELKVGQSVFAIGNPFGLDHTLTTGVISALNRSIAPAPGQTYDDLIQTDAAVNPGNSGGPLLDSAGRLIGINTAIFSPSGASAGIGFAVPVDTINRIVPMLIDKGRYIRPVIGIGSDNRVSAMITQNLGVTGLLILEVKQGFPADKAGLKGSSIDDAGNIIPGDIILSVENKSVRDMETLLDMLDKYSAGDAIKILVWRNGKTFETQLRLQ</sequence>
<keyword evidence="5" id="KW-0472">Membrane</keyword>
<dbReference type="Pfam" id="PF13180">
    <property type="entry name" value="PDZ_2"/>
    <property type="match status" value="1"/>
</dbReference>
<name>G4T2A4_META2</name>
<feature type="domain" description="PDZ" evidence="6">
    <location>
        <begin position="279"/>
        <end position="370"/>
    </location>
</feature>
<accession>G4T2A4</accession>
<dbReference type="InterPro" id="IPR009003">
    <property type="entry name" value="Peptidase_S1_PA"/>
</dbReference>
<evidence type="ECO:0000313" key="8">
    <source>
        <dbReference type="Proteomes" id="UP000008315"/>
    </source>
</evidence>
<dbReference type="EC" id="1.3.1.74" evidence="7"/>
<keyword evidence="7" id="KW-0560">Oxidoreductase</keyword>
<dbReference type="PANTHER" id="PTHR43343:SF3">
    <property type="entry name" value="PROTEASE DO-LIKE 8, CHLOROPLASTIC"/>
    <property type="match status" value="1"/>
</dbReference>
<evidence type="ECO:0000256" key="3">
    <source>
        <dbReference type="ARBA" id="ARBA00022801"/>
    </source>
</evidence>
<evidence type="ECO:0000256" key="2">
    <source>
        <dbReference type="ARBA" id="ARBA00022670"/>
    </source>
</evidence>